<dbReference type="GO" id="GO:0051301">
    <property type="term" value="P:cell division"/>
    <property type="evidence" value="ECO:0007669"/>
    <property type="project" value="InterPro"/>
</dbReference>
<dbReference type="InterPro" id="IPR005883">
    <property type="entry name" value="PilM"/>
</dbReference>
<dbReference type="CDD" id="cd24049">
    <property type="entry name" value="ASKHA_NBD_PilM"/>
    <property type="match status" value="1"/>
</dbReference>
<sequence length="367" mass="41162">MKMLNFLDLKPEAFGLDISDLSLKILKLKKKKNFLSLASFGEAEIKPGIIEGGEIKNVEALGKIIKEAVSKIKGEKIKTKYVVCSLPEEKAFLQIIQMPMMKEEELKKAIYFEAENYIPLPMEEVYLDYQIVKPVINHLDHFDVLIIAMPKKVIDPYVLALKKAGLIPKILEIESQAIARALVRNGVSPSSLLLIDLGATRSSFIIFSGYSLRFTSSISVSSQKFSDAIAKNLKIDLNEAEKLKIKSGLKEGEKIFEILSPLLKNLIKEIKICLFYYHTHIHHEHLPLDGKEVEKILLCGGGANLKNLTNFLSPELKIPVELGNPWSNILPEPLKEVPELSYEKSLAFTTALGLAIRGIESYKHLII</sequence>
<dbReference type="InterPro" id="IPR043129">
    <property type="entry name" value="ATPase_NBD"/>
</dbReference>
<dbReference type="Pfam" id="PF11104">
    <property type="entry name" value="PilM_2"/>
    <property type="match status" value="1"/>
</dbReference>
<dbReference type="AlphaFoldDB" id="A0A2M7R7A7"/>
<dbReference type="PANTHER" id="PTHR32432">
    <property type="entry name" value="CELL DIVISION PROTEIN FTSA-RELATED"/>
    <property type="match status" value="1"/>
</dbReference>
<dbReference type="InterPro" id="IPR050696">
    <property type="entry name" value="FtsA/MreB"/>
</dbReference>
<gene>
    <name evidence="2" type="ORF">COY72_02060</name>
</gene>
<dbReference type="SUPFAM" id="SSF53067">
    <property type="entry name" value="Actin-like ATPase domain"/>
    <property type="match status" value="2"/>
</dbReference>
<dbReference type="NCBIfam" id="TIGR01175">
    <property type="entry name" value="pilM"/>
    <property type="match status" value="1"/>
</dbReference>
<evidence type="ECO:0000313" key="3">
    <source>
        <dbReference type="Proteomes" id="UP000230055"/>
    </source>
</evidence>
<dbReference type="PIRSF" id="PIRSF019169">
    <property type="entry name" value="PilM"/>
    <property type="match status" value="1"/>
</dbReference>
<protein>
    <recommendedName>
        <fullName evidence="1">SHS2 domain-containing protein</fullName>
    </recommendedName>
</protein>
<dbReference type="InterPro" id="IPR003494">
    <property type="entry name" value="SHS2_FtsA"/>
</dbReference>
<reference evidence="3" key="1">
    <citation type="submission" date="2017-09" db="EMBL/GenBank/DDBJ databases">
        <title>Depth-based differentiation of microbial function through sediment-hosted aquifers and enrichment of novel symbionts in the deep terrestrial subsurface.</title>
        <authorList>
            <person name="Probst A.J."/>
            <person name="Ladd B."/>
            <person name="Jarett J.K."/>
            <person name="Geller-Mcgrath D.E."/>
            <person name="Sieber C.M.K."/>
            <person name="Emerson J.B."/>
            <person name="Anantharaman K."/>
            <person name="Thomas B.C."/>
            <person name="Malmstrom R."/>
            <person name="Stieglmeier M."/>
            <person name="Klingl A."/>
            <person name="Woyke T."/>
            <person name="Ryan C.M."/>
            <person name="Banfield J.F."/>
        </authorList>
    </citation>
    <scope>NUCLEOTIDE SEQUENCE [LARGE SCALE GENOMIC DNA]</scope>
</reference>
<dbReference type="PANTHER" id="PTHR32432:SF3">
    <property type="entry name" value="ETHANOLAMINE UTILIZATION PROTEIN EUTJ"/>
    <property type="match status" value="1"/>
</dbReference>
<comment type="caution">
    <text evidence="2">The sequence shown here is derived from an EMBL/GenBank/DDBJ whole genome shotgun (WGS) entry which is preliminary data.</text>
</comment>
<dbReference type="SMART" id="SM00842">
    <property type="entry name" value="FtsA"/>
    <property type="match status" value="1"/>
</dbReference>
<feature type="domain" description="SHS2" evidence="1">
    <location>
        <begin position="13"/>
        <end position="182"/>
    </location>
</feature>
<name>A0A2M7R7A7_9BACT</name>
<proteinExistence type="predicted"/>
<dbReference type="Proteomes" id="UP000230055">
    <property type="component" value="Unassembled WGS sequence"/>
</dbReference>
<evidence type="ECO:0000259" key="1">
    <source>
        <dbReference type="SMART" id="SM00842"/>
    </source>
</evidence>
<dbReference type="Gene3D" id="3.30.420.40">
    <property type="match status" value="2"/>
</dbReference>
<dbReference type="Gene3D" id="3.30.1490.300">
    <property type="match status" value="1"/>
</dbReference>
<evidence type="ECO:0000313" key="2">
    <source>
        <dbReference type="EMBL" id="PIY90700.1"/>
    </source>
</evidence>
<organism evidence="2 3">
    <name type="scientific">Candidatus Nealsonbacteria bacterium CG_4_10_14_0_8_um_filter_35_10</name>
    <dbReference type="NCBI Taxonomy" id="1974683"/>
    <lineage>
        <taxon>Bacteria</taxon>
        <taxon>Candidatus Nealsoniibacteriota</taxon>
    </lineage>
</organism>
<dbReference type="EMBL" id="PFLX01000053">
    <property type="protein sequence ID" value="PIY90700.1"/>
    <property type="molecule type" value="Genomic_DNA"/>
</dbReference>
<accession>A0A2M7R7A7</accession>